<keyword evidence="1" id="KW-0812">Transmembrane</keyword>
<organism evidence="2 3">
    <name type="scientific">Marmoricola endophyticus</name>
    <dbReference type="NCBI Taxonomy" id="2040280"/>
    <lineage>
        <taxon>Bacteria</taxon>
        <taxon>Bacillati</taxon>
        <taxon>Actinomycetota</taxon>
        <taxon>Actinomycetes</taxon>
        <taxon>Propionibacteriales</taxon>
        <taxon>Nocardioidaceae</taxon>
        <taxon>Marmoricola</taxon>
    </lineage>
</organism>
<keyword evidence="1" id="KW-1133">Transmembrane helix</keyword>
<comment type="caution">
    <text evidence="2">The sequence shown here is derived from an EMBL/GenBank/DDBJ whole genome shotgun (WGS) entry which is preliminary data.</text>
</comment>
<evidence type="ECO:0000313" key="2">
    <source>
        <dbReference type="EMBL" id="GGF30760.1"/>
    </source>
</evidence>
<sequence>MARRRRLLPDLDRSGGFVGMAALACVLFVYLASVEFLRWYAVLALVVVWLVLLAVGARWFTPAPRRVLLLPVAGLLVWAGVVWLAAR</sequence>
<accession>A0A917B937</accession>
<gene>
    <name evidence="2" type="ORF">GCM10011519_00250</name>
</gene>
<reference evidence="2" key="1">
    <citation type="journal article" date="2014" name="Int. J. Syst. Evol. Microbiol.">
        <title>Complete genome sequence of Corynebacterium casei LMG S-19264T (=DSM 44701T), isolated from a smear-ripened cheese.</title>
        <authorList>
            <consortium name="US DOE Joint Genome Institute (JGI-PGF)"/>
            <person name="Walter F."/>
            <person name="Albersmeier A."/>
            <person name="Kalinowski J."/>
            <person name="Ruckert C."/>
        </authorList>
    </citation>
    <scope>NUCLEOTIDE SEQUENCE</scope>
    <source>
        <strain evidence="2">CGMCC 1.16067</strain>
    </source>
</reference>
<dbReference type="EMBL" id="BMKQ01000001">
    <property type="protein sequence ID" value="GGF30760.1"/>
    <property type="molecule type" value="Genomic_DNA"/>
</dbReference>
<dbReference type="RefSeq" id="WP_188777107.1">
    <property type="nucleotide sequence ID" value="NZ_BMKQ01000001.1"/>
</dbReference>
<dbReference type="AlphaFoldDB" id="A0A917B937"/>
<keyword evidence="3" id="KW-1185">Reference proteome</keyword>
<feature type="transmembrane region" description="Helical" evidence="1">
    <location>
        <begin position="67"/>
        <end position="86"/>
    </location>
</feature>
<feature type="transmembrane region" description="Helical" evidence="1">
    <location>
        <begin position="39"/>
        <end position="60"/>
    </location>
</feature>
<feature type="transmembrane region" description="Helical" evidence="1">
    <location>
        <begin position="12"/>
        <end position="33"/>
    </location>
</feature>
<keyword evidence="1" id="KW-0472">Membrane</keyword>
<dbReference type="Proteomes" id="UP000649179">
    <property type="component" value="Unassembled WGS sequence"/>
</dbReference>
<dbReference type="PROSITE" id="PS51257">
    <property type="entry name" value="PROKAR_LIPOPROTEIN"/>
    <property type="match status" value="1"/>
</dbReference>
<evidence type="ECO:0000313" key="3">
    <source>
        <dbReference type="Proteomes" id="UP000649179"/>
    </source>
</evidence>
<evidence type="ECO:0000256" key="1">
    <source>
        <dbReference type="SAM" id="Phobius"/>
    </source>
</evidence>
<name>A0A917B937_9ACTN</name>
<reference evidence="2" key="2">
    <citation type="submission" date="2020-09" db="EMBL/GenBank/DDBJ databases">
        <authorList>
            <person name="Sun Q."/>
            <person name="Zhou Y."/>
        </authorList>
    </citation>
    <scope>NUCLEOTIDE SEQUENCE</scope>
    <source>
        <strain evidence="2">CGMCC 1.16067</strain>
    </source>
</reference>
<proteinExistence type="predicted"/>
<protein>
    <submittedName>
        <fullName evidence="2">Uncharacterized protein</fullName>
    </submittedName>
</protein>